<keyword evidence="1" id="KW-0134">Cell wall</keyword>
<sequence length="602" mass="65830">MEILITFRRLHHMKKLTKLGIASISVFVLNTYTHTIVKADENRSSETSVTVELSTTEANAPQGEHSIVTNNGSSSAEDNVPSSDGDYTLATTTSETTRSTATPPKSNIVNEDGYVNIEGHPAALTDDGESVVYSYTVAFKGMHSSDRGQTVRDIRLRIPDIPGAKVDFTLIGTRDANENPVPVNVPMKVILPDEIVSDSDTDPTTTFNSDSSVVPTAEELRAGKKPAIVNMDANENGYPGEHLYPGDGIVHLYGISSKTLKSTAFRVAITLPLKEAKKIKYLPIDARFAWKCSQEGGIASYEEGCQSLEEYKSNQVYFADEDGNLSYGGLGNPTLVDESYVQDGHLIKSVASPNTYITPNNGDWTKIPNDTNIDPNTFFNYVEIFTLKNNPSVTYYASETEDMADQDVSAFYQGNVLIDYVIKGSNQSIKPTYTDTAMTSIYGLDGRLKNYNTTENNLERPDYIIFNGQKYLLVGISSSSAPEIGPMKEGTLHVVYEYVKEASNPVTPVTPTPTPVSPIVPEPVQPSQKEVKKEIKKENPLSHEGTVEPQPSQNSVTKSVMDLEQVGLPKTGDSSSNVFFSFLGALTGFLGFSLIKKRNSER</sequence>
<dbReference type="AlphaFoldDB" id="A0A943HM98"/>
<evidence type="ECO:0000256" key="5">
    <source>
        <dbReference type="SAM" id="MobiDB-lite"/>
    </source>
</evidence>
<evidence type="ECO:0000256" key="1">
    <source>
        <dbReference type="ARBA" id="ARBA00022512"/>
    </source>
</evidence>
<feature type="compositionally biased region" description="Low complexity" evidence="5">
    <location>
        <begin position="88"/>
        <end position="102"/>
    </location>
</feature>
<evidence type="ECO:0000256" key="6">
    <source>
        <dbReference type="SAM" id="Phobius"/>
    </source>
</evidence>
<feature type="domain" description="Gram-positive cocci surface proteins LPxTG" evidence="7">
    <location>
        <begin position="568"/>
        <end position="602"/>
    </location>
</feature>
<feature type="compositionally biased region" description="Polar residues" evidence="5">
    <location>
        <begin position="67"/>
        <end position="82"/>
    </location>
</feature>
<feature type="compositionally biased region" description="Pro residues" evidence="5">
    <location>
        <begin position="508"/>
        <end position="524"/>
    </location>
</feature>
<feature type="region of interest" description="Disordered" evidence="5">
    <location>
        <begin position="54"/>
        <end position="106"/>
    </location>
</feature>
<feature type="region of interest" description="Disordered" evidence="5">
    <location>
        <begin position="507"/>
        <end position="556"/>
    </location>
</feature>
<organism evidence="8 9">
    <name type="scientific">Streptococcus parasanguinis</name>
    <dbReference type="NCBI Taxonomy" id="1318"/>
    <lineage>
        <taxon>Bacteria</taxon>
        <taxon>Bacillati</taxon>
        <taxon>Bacillota</taxon>
        <taxon>Bacilli</taxon>
        <taxon>Lactobacillales</taxon>
        <taxon>Streptococcaceae</taxon>
        <taxon>Streptococcus</taxon>
    </lineage>
</organism>
<evidence type="ECO:0000313" key="8">
    <source>
        <dbReference type="EMBL" id="MBS5358821.1"/>
    </source>
</evidence>
<proteinExistence type="predicted"/>
<keyword evidence="4" id="KW-0572">Peptidoglycan-anchor</keyword>
<keyword evidence="2" id="KW-0964">Secreted</keyword>
<keyword evidence="3" id="KW-0732">Signal</keyword>
<dbReference type="EMBL" id="JAGZFP010000018">
    <property type="protein sequence ID" value="MBS5358821.1"/>
    <property type="molecule type" value="Genomic_DNA"/>
</dbReference>
<evidence type="ECO:0000256" key="3">
    <source>
        <dbReference type="ARBA" id="ARBA00022729"/>
    </source>
</evidence>
<protein>
    <submittedName>
        <fullName evidence="8">LPXTG cell wall anchor domain-containing protein</fullName>
    </submittedName>
</protein>
<name>A0A943HM98_STRPA</name>
<dbReference type="NCBIfam" id="TIGR01167">
    <property type="entry name" value="LPXTG_anchor"/>
    <property type="match status" value="1"/>
</dbReference>
<evidence type="ECO:0000313" key="9">
    <source>
        <dbReference type="Proteomes" id="UP000709219"/>
    </source>
</evidence>
<keyword evidence="6" id="KW-0472">Membrane</keyword>
<dbReference type="PROSITE" id="PS50847">
    <property type="entry name" value="GRAM_POS_ANCHORING"/>
    <property type="match status" value="1"/>
</dbReference>
<dbReference type="InterPro" id="IPR019931">
    <property type="entry name" value="LPXTG_anchor"/>
</dbReference>
<reference evidence="8" key="1">
    <citation type="submission" date="2021-02" db="EMBL/GenBank/DDBJ databases">
        <title>Infant gut strain persistence is associated with maternal origin, phylogeny, and functional potential including surface adhesion and iron acquisition.</title>
        <authorList>
            <person name="Lou Y.C."/>
        </authorList>
    </citation>
    <scope>NUCLEOTIDE SEQUENCE</scope>
    <source>
        <strain evidence="8">L3_098_011G1_dasL3_098_011G1_concoct_7</strain>
    </source>
</reference>
<feature type="transmembrane region" description="Helical" evidence="6">
    <location>
        <begin position="578"/>
        <end position="595"/>
    </location>
</feature>
<evidence type="ECO:0000256" key="2">
    <source>
        <dbReference type="ARBA" id="ARBA00022525"/>
    </source>
</evidence>
<gene>
    <name evidence="8" type="ORF">KHX87_06935</name>
</gene>
<dbReference type="Proteomes" id="UP000709219">
    <property type="component" value="Unassembled WGS sequence"/>
</dbReference>
<accession>A0A943HM98</accession>
<dbReference type="Pfam" id="PF00746">
    <property type="entry name" value="Gram_pos_anchor"/>
    <property type="match status" value="1"/>
</dbReference>
<comment type="caution">
    <text evidence="8">The sequence shown here is derived from an EMBL/GenBank/DDBJ whole genome shotgun (WGS) entry which is preliminary data.</text>
</comment>
<keyword evidence="6" id="KW-1133">Transmembrane helix</keyword>
<feature type="compositionally biased region" description="Basic and acidic residues" evidence="5">
    <location>
        <begin position="529"/>
        <end position="541"/>
    </location>
</feature>
<evidence type="ECO:0000256" key="4">
    <source>
        <dbReference type="ARBA" id="ARBA00023088"/>
    </source>
</evidence>
<evidence type="ECO:0000259" key="7">
    <source>
        <dbReference type="PROSITE" id="PS50847"/>
    </source>
</evidence>
<keyword evidence="6" id="KW-0812">Transmembrane</keyword>